<reference evidence="11" key="1">
    <citation type="journal article" date="2025" name="Foods">
        <title>Unveiling the Microbial Signatures of Arabica Coffee Cherries: Insights into Ripeness Specific Diversity, Functional Traits, and Implications for Quality and Safety.</title>
        <authorList>
            <consortium name="RefSeq"/>
            <person name="Tenea G.N."/>
            <person name="Cifuentes V."/>
            <person name="Reyes P."/>
            <person name="Cevallos-Vallejos M."/>
        </authorList>
    </citation>
    <scope>NUCLEOTIDE SEQUENCE [LARGE SCALE GENOMIC DNA]</scope>
</reference>
<feature type="compositionally biased region" description="Polar residues" evidence="7">
    <location>
        <begin position="343"/>
        <end position="359"/>
    </location>
</feature>
<dbReference type="RefSeq" id="XP_027078346.2">
    <property type="nucleotide sequence ID" value="XM_027222545.2"/>
</dbReference>
<keyword evidence="5" id="KW-0539">Nucleus</keyword>
<sequence>MRTRSKSRQTQQPNGNGLYGYNLLSGFYLGSVEEGSTKYPGNEGKRSSVSEKFDDSGTLTNISRHAVGKLLKRVKSCGSRGLSKEDDGYLRPCDSTGMLESESEKNSKLCFNRTDRVEDGYFSGNVITNTPSESGARDGLDESEWEEGSLPTEALTKSNEEQTIGGVTVEFDVTPDSVKKKSIRRATAEEKELSELVHKVNLLCLLGRGRSFDSACNDPLIQASLLSLLPARLLKITEVPKLTAKALAPLVDWFHNNFHVRGPGSTEKPPHLALASTLEAQEGTAEEVAALSVALFRALNLTVRFVATLDVVSLKPEVDRPEYNSQVTGKVGGGIFNSSTLMVSGSGHQSVSPPLTTPASDEKDDGCLTSAGGKSRVKARKVLENSFESKDMSGVNLKDRMAEPSTSKCQDADSHACLAAKSDRPKRKGDLEFEMQLEMALSATAIENSKAIMNSDLVDVRGTNSKQFPPAKKMKVVGAEGSSVSPHGMSTAIGSRKIGAPLYWAEVYCSGENLTGKWVHVDAVNAIIDGEQKVEVAVAACRKSLRYVVAFAGNGAKDVTRRYCTRWYKIESQRINAIWWDAVLAPLKDLESRATGGVVHSHQEASTTEKIGTLEGADNQIKDCLPDSFLMNGKSKKENCEDYSVQKFVNNSFSATRSSLEDMELETRALTEPLPTNQQAYRNHQLYAIERWLNKYQILHPKGPILGFCSGHPVYPRTCVQTLHTKERWMREGLQVKADELPAKTLKRSPKQSKEQAGEDDEIGEGDHLALFGKWQTEPLCLPHAVGGIVPKNERGQVDVWSEKCLPPGTVHLRLPRVTLVAKRLEIDFAPAMVGFEFRNGRSVPVFEGIVVCAEFKDAILEAYEEEEERRVAEEKRRNEAQALSRWYQLLSSIITRQRLNNCYGNGTSQEASVGIQKSDDTLSAEAGCKEDSRKSGGCHQDKLKDNQPTSPQSVPTEDHEHVFLLDDEMFDEESSTRTKRCKCGFSIQFEEL</sequence>
<evidence type="ECO:0000256" key="7">
    <source>
        <dbReference type="SAM" id="MobiDB-lite"/>
    </source>
</evidence>
<keyword evidence="3" id="KW-0227">DNA damage</keyword>
<dbReference type="SUPFAM" id="SSF54001">
    <property type="entry name" value="Cysteine proteinases"/>
    <property type="match status" value="1"/>
</dbReference>
<organism evidence="11 12">
    <name type="scientific">Coffea arabica</name>
    <name type="common">Arabian coffee</name>
    <dbReference type="NCBI Taxonomy" id="13443"/>
    <lineage>
        <taxon>Eukaryota</taxon>
        <taxon>Viridiplantae</taxon>
        <taxon>Streptophyta</taxon>
        <taxon>Embryophyta</taxon>
        <taxon>Tracheophyta</taxon>
        <taxon>Spermatophyta</taxon>
        <taxon>Magnoliopsida</taxon>
        <taxon>eudicotyledons</taxon>
        <taxon>Gunneridae</taxon>
        <taxon>Pentapetalae</taxon>
        <taxon>asterids</taxon>
        <taxon>lamiids</taxon>
        <taxon>Gentianales</taxon>
        <taxon>Rubiaceae</taxon>
        <taxon>Ixoroideae</taxon>
        <taxon>Gardenieae complex</taxon>
        <taxon>Bertiereae - Coffeeae clade</taxon>
        <taxon>Coffeeae</taxon>
        <taxon>Coffea</taxon>
    </lineage>
</organism>
<evidence type="ECO:0000313" key="12">
    <source>
        <dbReference type="RefSeq" id="XP_027078346.2"/>
    </source>
</evidence>
<dbReference type="InterPro" id="IPR042488">
    <property type="entry name" value="Rad4_BHD3_sf"/>
</dbReference>
<reference evidence="12" key="2">
    <citation type="submission" date="2025-08" db="UniProtKB">
        <authorList>
            <consortium name="RefSeq"/>
        </authorList>
    </citation>
    <scope>IDENTIFICATION</scope>
    <source>
        <tissue evidence="12">Leaves</tissue>
    </source>
</reference>
<dbReference type="InterPro" id="IPR018325">
    <property type="entry name" value="Rad4/PNGase_transGLS-fold"/>
</dbReference>
<dbReference type="InterPro" id="IPR004583">
    <property type="entry name" value="DNA_repair_Rad4"/>
</dbReference>
<protein>
    <submittedName>
        <fullName evidence="12">DNA repair protein RAD4-like isoform X1</fullName>
    </submittedName>
</protein>
<dbReference type="PANTHER" id="PTHR12135">
    <property type="entry name" value="DNA REPAIR PROTEIN XP-C / RAD4"/>
    <property type="match status" value="1"/>
</dbReference>
<evidence type="ECO:0000256" key="5">
    <source>
        <dbReference type="ARBA" id="ARBA00023242"/>
    </source>
</evidence>
<dbReference type="Pfam" id="PF10405">
    <property type="entry name" value="BHD_3"/>
    <property type="match status" value="1"/>
</dbReference>
<dbReference type="Proteomes" id="UP001652660">
    <property type="component" value="Chromosome 7c"/>
</dbReference>
<dbReference type="Pfam" id="PF03835">
    <property type="entry name" value="Rad4"/>
    <property type="match status" value="1"/>
</dbReference>
<gene>
    <name evidence="12" type="primary">LOC113701767</name>
</gene>
<feature type="coiled-coil region" evidence="6">
    <location>
        <begin position="857"/>
        <end position="884"/>
    </location>
</feature>
<dbReference type="InterPro" id="IPR018327">
    <property type="entry name" value="BHD_2"/>
</dbReference>
<feature type="domain" description="Rad4 beta-hairpin" evidence="8">
    <location>
        <begin position="670"/>
        <end position="721"/>
    </location>
</feature>
<keyword evidence="6" id="KW-0175">Coiled coil</keyword>
<evidence type="ECO:0000313" key="11">
    <source>
        <dbReference type="Proteomes" id="UP001652660"/>
    </source>
</evidence>
<feature type="region of interest" description="Disordered" evidence="7">
    <location>
        <begin position="343"/>
        <end position="373"/>
    </location>
</feature>
<evidence type="ECO:0000256" key="1">
    <source>
        <dbReference type="ARBA" id="ARBA00004123"/>
    </source>
</evidence>
<feature type="compositionally biased region" description="Polar residues" evidence="7">
    <location>
        <begin position="947"/>
        <end position="956"/>
    </location>
</feature>
<dbReference type="InterPro" id="IPR018328">
    <property type="entry name" value="Rad4_beta-hairpin_dom3"/>
</dbReference>
<feature type="domain" description="Rad4 beta-hairpin" evidence="9">
    <location>
        <begin position="723"/>
        <end position="783"/>
    </location>
</feature>
<keyword evidence="11" id="KW-1185">Reference proteome</keyword>
<dbReference type="InterPro" id="IPR038765">
    <property type="entry name" value="Papain-like_cys_pep_sf"/>
</dbReference>
<feature type="region of interest" description="Disordered" evidence="7">
    <location>
        <begin position="740"/>
        <end position="763"/>
    </location>
</feature>
<comment type="similarity">
    <text evidence="2">Belongs to the XPC family.</text>
</comment>
<evidence type="ECO:0000256" key="6">
    <source>
        <dbReference type="SAM" id="Coils"/>
    </source>
</evidence>
<feature type="compositionally biased region" description="Basic and acidic residues" evidence="7">
    <location>
        <begin position="928"/>
        <end position="946"/>
    </location>
</feature>
<keyword evidence="4" id="KW-0234">DNA repair</keyword>
<evidence type="ECO:0000259" key="10">
    <source>
        <dbReference type="SMART" id="SM01032"/>
    </source>
</evidence>
<dbReference type="SMART" id="SM01031">
    <property type="entry name" value="BHD_2"/>
    <property type="match status" value="1"/>
</dbReference>
<dbReference type="InterPro" id="IPR018326">
    <property type="entry name" value="Rad4_beta-hairpin_dom1"/>
</dbReference>
<dbReference type="Pfam" id="PF10404">
    <property type="entry name" value="BHD_2"/>
    <property type="match status" value="1"/>
</dbReference>
<evidence type="ECO:0000259" key="8">
    <source>
        <dbReference type="SMART" id="SM01030"/>
    </source>
</evidence>
<dbReference type="SMART" id="SM01030">
    <property type="entry name" value="BHD_1"/>
    <property type="match status" value="1"/>
</dbReference>
<accession>A0A6P6TLB3</accession>
<dbReference type="GeneID" id="113701767"/>
<proteinExistence type="inferred from homology"/>
<dbReference type="PANTHER" id="PTHR12135:SF0">
    <property type="entry name" value="DNA REPAIR PROTEIN COMPLEMENTING XP-C CELLS"/>
    <property type="match status" value="1"/>
</dbReference>
<evidence type="ECO:0000256" key="3">
    <source>
        <dbReference type="ARBA" id="ARBA00022763"/>
    </source>
</evidence>
<feature type="domain" description="Rad4 beta-hairpin" evidence="10">
    <location>
        <begin position="790"/>
        <end position="864"/>
    </location>
</feature>
<feature type="region of interest" description="Disordered" evidence="7">
    <location>
        <begin position="925"/>
        <end position="962"/>
    </location>
</feature>
<evidence type="ECO:0000256" key="2">
    <source>
        <dbReference type="ARBA" id="ARBA00009525"/>
    </source>
</evidence>
<dbReference type="Pfam" id="PF10403">
    <property type="entry name" value="BHD_1"/>
    <property type="match status" value="1"/>
</dbReference>
<dbReference type="Gene3D" id="3.90.260.10">
    <property type="entry name" value="Transglutaminase-like"/>
    <property type="match status" value="2"/>
</dbReference>
<evidence type="ECO:0000256" key="4">
    <source>
        <dbReference type="ARBA" id="ARBA00023204"/>
    </source>
</evidence>
<dbReference type="OrthoDB" id="300780at2759"/>
<dbReference type="SMART" id="SM01032">
    <property type="entry name" value="BHD_3"/>
    <property type="match status" value="1"/>
</dbReference>
<name>A0A6P6TLB3_COFAR</name>
<dbReference type="Gene3D" id="3.30.70.2460">
    <property type="entry name" value="Rad4, beta-hairpin domain BHD3"/>
    <property type="match status" value="1"/>
</dbReference>
<dbReference type="Gene3D" id="2.20.20.110">
    <property type="entry name" value="Rad4, beta-hairpin domain BHD1"/>
    <property type="match status" value="1"/>
</dbReference>
<evidence type="ECO:0000259" key="9">
    <source>
        <dbReference type="SMART" id="SM01031"/>
    </source>
</evidence>
<comment type="subcellular location">
    <subcellularLocation>
        <location evidence="1">Nucleus</location>
    </subcellularLocation>
</comment>
<dbReference type="InterPro" id="IPR036985">
    <property type="entry name" value="Transglutaminase-like_sf"/>
</dbReference>